<sequence>MCSLIFYDIPSVIIALLGVPLLLIGGWLGIDTIARMHRLRSNTTQTGGEGMAIIIVLCSVFAGLAAILFGIWCVKENKFKHPMAVYSGLLTVGFLKLIEIVEFIETLRYDAIVQLLTLSIAVLVWCLLWGIELRWEMSFSQQMDQ</sequence>
<dbReference type="KEGG" id="nvr:FEJ81_20995"/>
<accession>A0A4P8WQF7</accession>
<keyword evidence="1" id="KW-1133">Transmembrane helix</keyword>
<dbReference type="AlphaFoldDB" id="A0A4P8WQF7"/>
<keyword evidence="1" id="KW-0472">Membrane</keyword>
<feature type="transmembrane region" description="Helical" evidence="1">
    <location>
        <begin position="51"/>
        <end position="72"/>
    </location>
</feature>
<keyword evidence="2" id="KW-0614">Plasmid</keyword>
<evidence type="ECO:0000313" key="3">
    <source>
        <dbReference type="Proteomes" id="UP000302218"/>
    </source>
</evidence>
<keyword evidence="1" id="KW-0812">Transmembrane</keyword>
<gene>
    <name evidence="2" type="ORF">FEJ81_20995</name>
</gene>
<evidence type="ECO:0000256" key="1">
    <source>
        <dbReference type="SAM" id="Phobius"/>
    </source>
</evidence>
<dbReference type="EMBL" id="CP040331">
    <property type="protein sequence ID" value="QCS44753.1"/>
    <property type="molecule type" value="Genomic_DNA"/>
</dbReference>
<feature type="transmembrane region" description="Helical" evidence="1">
    <location>
        <begin position="84"/>
        <end position="104"/>
    </location>
</feature>
<reference evidence="3" key="1">
    <citation type="submission" date="2019-05" db="EMBL/GenBank/DDBJ databases">
        <title>Genome sequence and methylation pattern of the halophilic Archaeon Natrinema versiforme BOL5-4.</title>
        <authorList>
            <person name="DasSarma P."/>
            <person name="Anton B.P."/>
            <person name="DasSarma S.L."/>
            <person name="Martinez F.L."/>
            <person name="Guzman D."/>
            <person name="Roberts R.J."/>
            <person name="DasSarma S."/>
        </authorList>
    </citation>
    <scope>NUCLEOTIDE SEQUENCE [LARGE SCALE GENOMIC DNA]</scope>
    <source>
        <strain evidence="3">BOL5-4</strain>
        <plasmid evidence="3">pnve500</plasmid>
    </source>
</reference>
<feature type="transmembrane region" description="Helical" evidence="1">
    <location>
        <begin position="111"/>
        <end position="131"/>
    </location>
</feature>
<organism evidence="2 3">
    <name type="scientific">Natrinema versiforme</name>
    <dbReference type="NCBI Taxonomy" id="88724"/>
    <lineage>
        <taxon>Archaea</taxon>
        <taxon>Methanobacteriati</taxon>
        <taxon>Methanobacteriota</taxon>
        <taxon>Stenosarchaea group</taxon>
        <taxon>Halobacteria</taxon>
        <taxon>Halobacteriales</taxon>
        <taxon>Natrialbaceae</taxon>
        <taxon>Natrinema</taxon>
    </lineage>
</organism>
<dbReference type="GeneID" id="40267806"/>
<feature type="transmembrane region" description="Helical" evidence="1">
    <location>
        <begin position="12"/>
        <end position="30"/>
    </location>
</feature>
<dbReference type="RefSeq" id="WP_138247150.1">
    <property type="nucleotide sequence ID" value="NZ_CP040331.1"/>
</dbReference>
<dbReference type="Proteomes" id="UP000302218">
    <property type="component" value="Plasmid pNVE500"/>
</dbReference>
<name>A0A4P8WQF7_9EURY</name>
<evidence type="ECO:0000313" key="2">
    <source>
        <dbReference type="EMBL" id="QCS44753.1"/>
    </source>
</evidence>
<protein>
    <submittedName>
        <fullName evidence="2">Uncharacterized protein</fullName>
    </submittedName>
</protein>
<geneLocation type="plasmid" evidence="3">
    <name>pnve500</name>
</geneLocation>
<proteinExistence type="predicted"/>